<feature type="region of interest" description="Disordered" evidence="2">
    <location>
        <begin position="1"/>
        <end position="38"/>
    </location>
</feature>
<evidence type="ECO:0000313" key="3">
    <source>
        <dbReference type="EMBL" id="KAA8594484.1"/>
    </source>
</evidence>
<dbReference type="EMBL" id="VOFY01000002">
    <property type="protein sequence ID" value="KAA8594484.1"/>
    <property type="molecule type" value="Genomic_DNA"/>
</dbReference>
<evidence type="ECO:0000313" key="4">
    <source>
        <dbReference type="Proteomes" id="UP000327493"/>
    </source>
</evidence>
<name>A0A5J5DM80_9PERO</name>
<feature type="coiled-coil region" evidence="1">
    <location>
        <begin position="671"/>
        <end position="745"/>
    </location>
</feature>
<dbReference type="Pfam" id="PF08647">
    <property type="entry name" value="BRE1"/>
    <property type="match status" value="1"/>
</dbReference>
<accession>A0A5J5DM80</accession>
<feature type="coiled-coil region" evidence="1">
    <location>
        <begin position="541"/>
        <end position="617"/>
    </location>
</feature>
<feature type="compositionally biased region" description="Acidic residues" evidence="2">
    <location>
        <begin position="71"/>
        <end position="85"/>
    </location>
</feature>
<feature type="coiled-coil region" evidence="1">
    <location>
        <begin position="209"/>
        <end position="283"/>
    </location>
</feature>
<sequence>MQSAEGEEGGEDVGEESSGQTATDSKLQDGSDTAAEDHEPTVEQFIFCVSVQANVAQVPLTLHLPNLDTSQDMEDQEPLPEAQEEEEEDEFIVLDSEHPLVRRQQAALNSQLSKQLERINLGLKEKLAMDKEDANYIKEIGVEMYRVQEQLAGLQTRLDDRHQAIAQAVGKHQQAQDQLEAMKSQHSCISGQNVKAKTNGVSESLQSNVKAMKNVRRKAGAEKTQAEEQKLKQEMERLTQQIAMYEAQAKAQAEETQAAKEALSEAEMEMQYLEMSRKQLLQQWSSSLVGMRKRDEAFSAMQEAVCTIDHQVILLDREIEGYKRLITEEQEQNETLTMQLNWSQMDSATSKRLISQKQAQQEAQQAHYSTSLRTLRETERTLARLTKETSTHQVEVNDQRRQLEKESAVRLELEDKIMTYIQHKLTHNKATKYSQRLTSRIATLKKDKMSQLWQLESAVVEVRLESTEVGQHLDSLAVIQEALDEEITKYNKLLATNQNKIASFSTLIGQKQATIANYNKKIYEIAASTGTEDLSPLQIKVEALKAQIEEQAATIKSDQQLWMKRQGTLVGLTREIETNSKNLLKLQTEYTGMQQKKIRLESQIELEHREEAELEKNAKMLSGDLQKLSTLLSKNGQLSQALEQQNALMETDFLHKLKARRDYLYSSFMKHEKTQEEKERLLNSLVEAERQIKLWEKKTQLVKETRSVVDSEVGQRDIQMMKAEIHRMEVRLTQLMKQQERLLRESEATVARRETIVLRREAMVHNSHRQTTKGDLSRVTQALQRKIQDTHKHVVECEQVIRELQESQVSLSDRLAQQKQQLIELCGTSYVLDPEFESLRDTKDRNLAQLVTLQSRTKKLQGVCEGSYQALSTSESVEAALQSHTERAHATSTILHRVCEEFPEHQGALRRLSLALATHTQALEPKMS</sequence>
<feature type="compositionally biased region" description="Polar residues" evidence="2">
    <location>
        <begin position="20"/>
        <end position="31"/>
    </location>
</feature>
<evidence type="ECO:0000256" key="2">
    <source>
        <dbReference type="SAM" id="MobiDB-lite"/>
    </source>
</evidence>
<evidence type="ECO:0000256" key="1">
    <source>
        <dbReference type="SAM" id="Coils"/>
    </source>
</evidence>
<dbReference type="PANTHER" id="PTHR16275">
    <property type="entry name" value="COILED-COIL DOMAIN-CONTAINING PROTEIN 40"/>
    <property type="match status" value="1"/>
</dbReference>
<comment type="caution">
    <text evidence="3">The sequence shown here is derived from an EMBL/GenBank/DDBJ whole genome shotgun (WGS) entry which is preliminary data.</text>
</comment>
<dbReference type="GO" id="GO:0005576">
    <property type="term" value="C:extracellular region"/>
    <property type="evidence" value="ECO:0007669"/>
    <property type="project" value="GOC"/>
</dbReference>
<feature type="compositionally biased region" description="Acidic residues" evidence="2">
    <location>
        <begin position="1"/>
        <end position="15"/>
    </location>
</feature>
<gene>
    <name evidence="3" type="ORF">FQN60_011619</name>
</gene>
<protein>
    <recommendedName>
        <fullName evidence="5">Coiled-coil domain-containing protein 40</fullName>
    </recommendedName>
</protein>
<dbReference type="GO" id="GO:0005929">
    <property type="term" value="C:cilium"/>
    <property type="evidence" value="ECO:0007669"/>
    <property type="project" value="TreeGrafter"/>
</dbReference>
<dbReference type="Proteomes" id="UP000327493">
    <property type="component" value="Chromosome 2"/>
</dbReference>
<dbReference type="GO" id="GO:0005737">
    <property type="term" value="C:cytoplasm"/>
    <property type="evidence" value="ECO:0007669"/>
    <property type="project" value="TreeGrafter"/>
</dbReference>
<keyword evidence="1" id="KW-0175">Coiled coil</keyword>
<dbReference type="GO" id="GO:0035082">
    <property type="term" value="P:axoneme assembly"/>
    <property type="evidence" value="ECO:0007669"/>
    <property type="project" value="InterPro"/>
</dbReference>
<evidence type="ECO:0008006" key="5">
    <source>
        <dbReference type="Google" id="ProtNLM"/>
    </source>
</evidence>
<dbReference type="PANTHER" id="PTHR16275:SF8">
    <property type="entry name" value="COILED-COIL DOMAIN-CONTAINING PROTEIN 40"/>
    <property type="match status" value="1"/>
</dbReference>
<dbReference type="AlphaFoldDB" id="A0A5J5DM80"/>
<proteinExistence type="predicted"/>
<dbReference type="GO" id="GO:0060287">
    <property type="term" value="P:epithelial cilium movement involved in determination of left/right asymmetry"/>
    <property type="evidence" value="ECO:0007669"/>
    <property type="project" value="TreeGrafter"/>
</dbReference>
<keyword evidence="4" id="KW-1185">Reference proteome</keyword>
<dbReference type="InterPro" id="IPR037386">
    <property type="entry name" value="CCDC40"/>
</dbReference>
<organism evidence="3 4">
    <name type="scientific">Etheostoma spectabile</name>
    <name type="common">orangethroat darter</name>
    <dbReference type="NCBI Taxonomy" id="54343"/>
    <lineage>
        <taxon>Eukaryota</taxon>
        <taxon>Metazoa</taxon>
        <taxon>Chordata</taxon>
        <taxon>Craniata</taxon>
        <taxon>Vertebrata</taxon>
        <taxon>Euteleostomi</taxon>
        <taxon>Actinopterygii</taxon>
        <taxon>Neopterygii</taxon>
        <taxon>Teleostei</taxon>
        <taxon>Neoteleostei</taxon>
        <taxon>Acanthomorphata</taxon>
        <taxon>Eupercaria</taxon>
        <taxon>Perciformes</taxon>
        <taxon>Percoidei</taxon>
        <taxon>Percidae</taxon>
        <taxon>Etheostomatinae</taxon>
        <taxon>Etheostoma</taxon>
    </lineage>
</organism>
<dbReference type="GO" id="GO:0001947">
    <property type="term" value="P:heart looping"/>
    <property type="evidence" value="ECO:0007669"/>
    <property type="project" value="TreeGrafter"/>
</dbReference>
<feature type="coiled-coil region" evidence="1">
    <location>
        <begin position="375"/>
        <end position="416"/>
    </location>
</feature>
<reference evidence="3 4" key="1">
    <citation type="submission" date="2019-08" db="EMBL/GenBank/DDBJ databases">
        <title>A chromosome-level genome assembly, high-density linkage maps, and genome scans reveal the genomic architecture of hybrid incompatibilities underlying speciation via character displacement in darters (Percidae: Etheostominae).</title>
        <authorList>
            <person name="Moran R.L."/>
            <person name="Catchen J.M."/>
            <person name="Fuller R.C."/>
        </authorList>
    </citation>
    <scope>NUCLEOTIDE SEQUENCE [LARGE SCALE GENOMIC DNA]</scope>
    <source>
        <strain evidence="3">EspeVRDwgs_2016</strain>
        <tissue evidence="3">Muscle</tissue>
    </source>
</reference>
<feature type="region of interest" description="Disordered" evidence="2">
    <location>
        <begin position="66"/>
        <end position="85"/>
    </location>
</feature>